<dbReference type="Proteomes" id="UP000823775">
    <property type="component" value="Unassembled WGS sequence"/>
</dbReference>
<name>A0ABS8WM03_DATST</name>
<proteinExistence type="predicted"/>
<protein>
    <submittedName>
        <fullName evidence="1">Uncharacterized protein</fullName>
    </submittedName>
</protein>
<keyword evidence="2" id="KW-1185">Reference proteome</keyword>
<organism evidence="1 2">
    <name type="scientific">Datura stramonium</name>
    <name type="common">Jimsonweed</name>
    <name type="synonym">Common thornapple</name>
    <dbReference type="NCBI Taxonomy" id="4076"/>
    <lineage>
        <taxon>Eukaryota</taxon>
        <taxon>Viridiplantae</taxon>
        <taxon>Streptophyta</taxon>
        <taxon>Embryophyta</taxon>
        <taxon>Tracheophyta</taxon>
        <taxon>Spermatophyta</taxon>
        <taxon>Magnoliopsida</taxon>
        <taxon>eudicotyledons</taxon>
        <taxon>Gunneridae</taxon>
        <taxon>Pentapetalae</taxon>
        <taxon>asterids</taxon>
        <taxon>lamiids</taxon>
        <taxon>Solanales</taxon>
        <taxon>Solanaceae</taxon>
        <taxon>Solanoideae</taxon>
        <taxon>Datureae</taxon>
        <taxon>Datura</taxon>
    </lineage>
</organism>
<comment type="caution">
    <text evidence="1">The sequence shown here is derived from an EMBL/GenBank/DDBJ whole genome shotgun (WGS) entry which is preliminary data.</text>
</comment>
<dbReference type="EMBL" id="JACEIK010008155">
    <property type="protein sequence ID" value="MCE3051087.1"/>
    <property type="molecule type" value="Genomic_DNA"/>
</dbReference>
<gene>
    <name evidence="1" type="ORF">HAX54_048882</name>
</gene>
<accession>A0ABS8WM03</accession>
<evidence type="ECO:0000313" key="2">
    <source>
        <dbReference type="Proteomes" id="UP000823775"/>
    </source>
</evidence>
<reference evidence="1 2" key="1">
    <citation type="journal article" date="2021" name="BMC Genomics">
        <title>Datura genome reveals duplications of psychoactive alkaloid biosynthetic genes and high mutation rate following tissue culture.</title>
        <authorList>
            <person name="Rajewski A."/>
            <person name="Carter-House D."/>
            <person name="Stajich J."/>
            <person name="Litt A."/>
        </authorList>
    </citation>
    <scope>NUCLEOTIDE SEQUENCE [LARGE SCALE GENOMIC DNA]</scope>
    <source>
        <strain evidence="1">AR-01</strain>
    </source>
</reference>
<sequence>MELWELSKGQLEHSSSSQEQLIDELARPLRSVAKSKTLKSFIGTACVGIVGFSSNCFYVLKGALEGFDEVTVSDFWNWLEFLWAWNSARMKKFLSGYLLIQ</sequence>
<evidence type="ECO:0000313" key="1">
    <source>
        <dbReference type="EMBL" id="MCE3051087.1"/>
    </source>
</evidence>